<dbReference type="InterPro" id="IPR029052">
    <property type="entry name" value="Metallo-depent_PP-like"/>
</dbReference>
<evidence type="ECO:0000313" key="4">
    <source>
        <dbReference type="EMBL" id="MBC8576292.1"/>
    </source>
</evidence>
<evidence type="ECO:0000259" key="3">
    <source>
        <dbReference type="Pfam" id="PF12850"/>
    </source>
</evidence>
<gene>
    <name evidence="4" type="ORF">H8717_07720</name>
</gene>
<comment type="similarity">
    <text evidence="1 2">Belongs to the metallophosphoesterase superfamily. YfcE family.</text>
</comment>
<dbReference type="EMBL" id="JACRTB010000010">
    <property type="protein sequence ID" value="MBC8576292.1"/>
    <property type="molecule type" value="Genomic_DNA"/>
</dbReference>
<name>A0ABR7NIQ5_9FIRM</name>
<accession>A0ABR7NIQ5</accession>
<reference evidence="4 5" key="1">
    <citation type="submission" date="2020-08" db="EMBL/GenBank/DDBJ databases">
        <title>Genome public.</title>
        <authorList>
            <person name="Liu C."/>
            <person name="Sun Q."/>
        </authorList>
    </citation>
    <scope>NUCLEOTIDE SEQUENCE [LARGE SCALE GENOMIC DNA]</scope>
    <source>
        <strain evidence="4 5">BX1</strain>
    </source>
</reference>
<evidence type="ECO:0000256" key="2">
    <source>
        <dbReference type="RuleBase" id="RU362039"/>
    </source>
</evidence>
<proteinExistence type="inferred from homology"/>
<evidence type="ECO:0000256" key="1">
    <source>
        <dbReference type="ARBA" id="ARBA00008950"/>
    </source>
</evidence>
<dbReference type="Pfam" id="PF12850">
    <property type="entry name" value="Metallophos_2"/>
    <property type="match status" value="1"/>
</dbReference>
<dbReference type="InterPro" id="IPR024654">
    <property type="entry name" value="Calcineurin-like_PHP_lpxH"/>
</dbReference>
<feature type="domain" description="Calcineurin-like phosphoesterase" evidence="3">
    <location>
        <begin position="1"/>
        <end position="149"/>
    </location>
</feature>
<sequence>MRIVVVSDTHRDFDRLYRLALVEKGRTDLFVHLGDGEQEVDDLRAAFPGLALLSVRGNCDLFSMAPDHLLFEEGGVRLFACHGHSFSVRYSLDGIRSFARSSGAKVALFGHTHRRCCLNEGTLTLMNPGSLSEPRDGIFNSYGVIEIVNGQPFCHLEQLAAD</sequence>
<dbReference type="InterPro" id="IPR000979">
    <property type="entry name" value="Phosphodiesterase_MJ0936/Vps29"/>
</dbReference>
<keyword evidence="2" id="KW-0479">Metal-binding</keyword>
<keyword evidence="5" id="KW-1185">Reference proteome</keyword>
<dbReference type="Proteomes" id="UP000658131">
    <property type="component" value="Unassembled WGS sequence"/>
</dbReference>
<organism evidence="4 5">
    <name type="scientific">Yanshouia hominis</name>
    <dbReference type="NCBI Taxonomy" id="2763673"/>
    <lineage>
        <taxon>Bacteria</taxon>
        <taxon>Bacillati</taxon>
        <taxon>Bacillota</taxon>
        <taxon>Clostridia</taxon>
        <taxon>Eubacteriales</taxon>
        <taxon>Oscillospiraceae</taxon>
        <taxon>Yanshouia</taxon>
    </lineage>
</organism>
<dbReference type="EC" id="3.1.4.-" evidence="2"/>
<dbReference type="RefSeq" id="WP_262399825.1">
    <property type="nucleotide sequence ID" value="NZ_JACRTB010000010.1"/>
</dbReference>
<dbReference type="NCBIfam" id="TIGR00040">
    <property type="entry name" value="yfcE"/>
    <property type="match status" value="1"/>
</dbReference>
<protein>
    <recommendedName>
        <fullName evidence="2">Phosphoesterase</fullName>
        <ecNumber evidence="2">3.1.4.-</ecNumber>
    </recommendedName>
</protein>
<dbReference type="SUPFAM" id="SSF56300">
    <property type="entry name" value="Metallo-dependent phosphatases"/>
    <property type="match status" value="1"/>
</dbReference>
<evidence type="ECO:0000313" key="5">
    <source>
        <dbReference type="Proteomes" id="UP000658131"/>
    </source>
</evidence>
<dbReference type="PANTHER" id="PTHR11124">
    <property type="entry name" value="VACUOLAR SORTING PROTEIN VPS29"/>
    <property type="match status" value="1"/>
</dbReference>
<dbReference type="Gene3D" id="3.60.21.10">
    <property type="match status" value="1"/>
</dbReference>
<comment type="cofactor">
    <cofactor evidence="2">
        <name>a divalent metal cation</name>
        <dbReference type="ChEBI" id="CHEBI:60240"/>
    </cofactor>
</comment>
<comment type="caution">
    <text evidence="4">The sequence shown here is derived from an EMBL/GenBank/DDBJ whole genome shotgun (WGS) entry which is preliminary data.</text>
</comment>